<protein>
    <submittedName>
        <fullName evidence="1">Uncharacterized protein</fullName>
    </submittedName>
</protein>
<sequence>MNLSWAMPMLVNGSAHQAHDCVPRPPLSSTMFVAESAGAKPAAGDTRRHLDAGVRIGLVPFNGSQCTSSHHQALSERLCLHEFILRI</sequence>
<accession>A0A0C3QAM2</accession>
<reference evidence="1 2" key="1">
    <citation type="submission" date="2014-04" db="EMBL/GenBank/DDBJ databases">
        <authorList>
            <consortium name="DOE Joint Genome Institute"/>
            <person name="Kuo A."/>
            <person name="Girlanda M."/>
            <person name="Perotto S."/>
            <person name="Kohler A."/>
            <person name="Nagy L.G."/>
            <person name="Floudas D."/>
            <person name="Copeland A."/>
            <person name="Barry K.W."/>
            <person name="Cichocki N."/>
            <person name="Veneault-Fourrey C."/>
            <person name="LaButti K."/>
            <person name="Lindquist E.A."/>
            <person name="Lipzen A."/>
            <person name="Lundell T."/>
            <person name="Morin E."/>
            <person name="Murat C."/>
            <person name="Sun H."/>
            <person name="Tunlid A."/>
            <person name="Henrissat B."/>
            <person name="Grigoriev I.V."/>
            <person name="Hibbett D.S."/>
            <person name="Martin F."/>
            <person name="Nordberg H.P."/>
            <person name="Cantor M.N."/>
            <person name="Hua S.X."/>
        </authorList>
    </citation>
    <scope>NUCLEOTIDE SEQUENCE [LARGE SCALE GENOMIC DNA]</scope>
    <source>
        <strain evidence="1 2">MUT 4182</strain>
    </source>
</reference>
<gene>
    <name evidence="1" type="ORF">M407DRAFT_122600</name>
</gene>
<keyword evidence="2" id="KW-1185">Reference proteome</keyword>
<name>A0A0C3QAM2_9AGAM</name>
<proteinExistence type="predicted"/>
<dbReference type="Proteomes" id="UP000054248">
    <property type="component" value="Unassembled WGS sequence"/>
</dbReference>
<evidence type="ECO:0000313" key="2">
    <source>
        <dbReference type="Proteomes" id="UP000054248"/>
    </source>
</evidence>
<organism evidence="1 2">
    <name type="scientific">Tulasnella calospora MUT 4182</name>
    <dbReference type="NCBI Taxonomy" id="1051891"/>
    <lineage>
        <taxon>Eukaryota</taxon>
        <taxon>Fungi</taxon>
        <taxon>Dikarya</taxon>
        <taxon>Basidiomycota</taxon>
        <taxon>Agaricomycotina</taxon>
        <taxon>Agaricomycetes</taxon>
        <taxon>Cantharellales</taxon>
        <taxon>Tulasnellaceae</taxon>
        <taxon>Tulasnella</taxon>
    </lineage>
</organism>
<dbReference type="EMBL" id="KN823122">
    <property type="protein sequence ID" value="KIO21961.1"/>
    <property type="molecule type" value="Genomic_DNA"/>
</dbReference>
<evidence type="ECO:0000313" key="1">
    <source>
        <dbReference type="EMBL" id="KIO21961.1"/>
    </source>
</evidence>
<dbReference type="AlphaFoldDB" id="A0A0C3QAM2"/>
<dbReference type="HOGENOM" id="CLU_2484974_0_0_1"/>
<reference evidence="2" key="2">
    <citation type="submission" date="2015-01" db="EMBL/GenBank/DDBJ databases">
        <title>Evolutionary Origins and Diversification of the Mycorrhizal Mutualists.</title>
        <authorList>
            <consortium name="DOE Joint Genome Institute"/>
            <consortium name="Mycorrhizal Genomics Consortium"/>
            <person name="Kohler A."/>
            <person name="Kuo A."/>
            <person name="Nagy L.G."/>
            <person name="Floudas D."/>
            <person name="Copeland A."/>
            <person name="Barry K.W."/>
            <person name="Cichocki N."/>
            <person name="Veneault-Fourrey C."/>
            <person name="LaButti K."/>
            <person name="Lindquist E.A."/>
            <person name="Lipzen A."/>
            <person name="Lundell T."/>
            <person name="Morin E."/>
            <person name="Murat C."/>
            <person name="Riley R."/>
            <person name="Ohm R."/>
            <person name="Sun H."/>
            <person name="Tunlid A."/>
            <person name="Henrissat B."/>
            <person name="Grigoriev I.V."/>
            <person name="Hibbett D.S."/>
            <person name="Martin F."/>
        </authorList>
    </citation>
    <scope>NUCLEOTIDE SEQUENCE [LARGE SCALE GENOMIC DNA]</scope>
    <source>
        <strain evidence="2">MUT 4182</strain>
    </source>
</reference>